<comment type="caution">
    <text evidence="3">The sequence shown here is derived from an EMBL/GenBank/DDBJ whole genome shotgun (WGS) entry which is preliminary data.</text>
</comment>
<keyword evidence="1" id="KW-1133">Transmembrane helix</keyword>
<feature type="transmembrane region" description="Helical" evidence="1">
    <location>
        <begin position="20"/>
        <end position="42"/>
    </location>
</feature>
<feature type="domain" description="TadE-like" evidence="2">
    <location>
        <begin position="14"/>
        <end position="56"/>
    </location>
</feature>
<gene>
    <name evidence="3" type="ORF">DXH95_15490</name>
</gene>
<keyword evidence="1" id="KW-0472">Membrane</keyword>
<name>A0A371B2K8_9SPHN</name>
<dbReference type="InterPro" id="IPR012495">
    <property type="entry name" value="TadE-like_dom"/>
</dbReference>
<dbReference type="AlphaFoldDB" id="A0A371B2K8"/>
<evidence type="ECO:0000259" key="2">
    <source>
        <dbReference type="Pfam" id="PF07811"/>
    </source>
</evidence>
<sequence length="206" mass="21459">MRIAIRRFPACQNGASAAEFALVLPILLLFLFGIIDIGRLMWTLNGAEKATQMGARAAIVSNYVPGGLASKDYGADLGQGAAIPLSQFGAARCTKPLGTVTCNCTTTPCPTLTPTNSDTFNAIVTRMRSIAPAIAETDVRITYTNSGLGYAGDPNGADVAPLVTVDAVGIDFTPLLFQFFGASFNLPTISATLTMEDGEGAVTESN</sequence>
<evidence type="ECO:0000313" key="4">
    <source>
        <dbReference type="Proteomes" id="UP000263833"/>
    </source>
</evidence>
<evidence type="ECO:0000256" key="1">
    <source>
        <dbReference type="SAM" id="Phobius"/>
    </source>
</evidence>
<proteinExistence type="predicted"/>
<accession>A0A371B2K8</accession>
<evidence type="ECO:0000313" key="3">
    <source>
        <dbReference type="EMBL" id="RDV01683.1"/>
    </source>
</evidence>
<dbReference type="OrthoDB" id="7187024at2"/>
<dbReference type="Pfam" id="PF07811">
    <property type="entry name" value="TadE"/>
    <property type="match status" value="1"/>
</dbReference>
<dbReference type="EMBL" id="QRGP01000003">
    <property type="protein sequence ID" value="RDV01683.1"/>
    <property type="molecule type" value="Genomic_DNA"/>
</dbReference>
<protein>
    <submittedName>
        <fullName evidence="3">Pilus assembly protein TadE</fullName>
    </submittedName>
</protein>
<keyword evidence="4" id="KW-1185">Reference proteome</keyword>
<keyword evidence="1" id="KW-0812">Transmembrane</keyword>
<dbReference type="Proteomes" id="UP000263833">
    <property type="component" value="Unassembled WGS sequence"/>
</dbReference>
<organism evidence="3 4">
    <name type="scientific">Sphingorhabdus pulchriflava</name>
    <dbReference type="NCBI Taxonomy" id="2292257"/>
    <lineage>
        <taxon>Bacteria</taxon>
        <taxon>Pseudomonadati</taxon>
        <taxon>Pseudomonadota</taxon>
        <taxon>Alphaproteobacteria</taxon>
        <taxon>Sphingomonadales</taxon>
        <taxon>Sphingomonadaceae</taxon>
        <taxon>Sphingorhabdus</taxon>
    </lineage>
</organism>
<reference evidence="4" key="1">
    <citation type="submission" date="2018-08" db="EMBL/GenBank/DDBJ databases">
        <authorList>
            <person name="Kim S.-J."/>
            <person name="Jung G.-Y."/>
        </authorList>
    </citation>
    <scope>NUCLEOTIDE SEQUENCE [LARGE SCALE GENOMIC DNA]</scope>
    <source>
        <strain evidence="4">GY_G</strain>
    </source>
</reference>